<dbReference type="AlphaFoldDB" id="A0A931J3S2"/>
<dbReference type="Proteomes" id="UP000613266">
    <property type="component" value="Unassembled WGS sequence"/>
</dbReference>
<keyword evidence="7" id="KW-1185">Reference proteome</keyword>
<dbReference type="Gene3D" id="1.10.287.130">
    <property type="match status" value="1"/>
</dbReference>
<dbReference type="SMART" id="SM00387">
    <property type="entry name" value="HATPase_c"/>
    <property type="match status" value="1"/>
</dbReference>
<dbReference type="PANTHER" id="PTHR43065">
    <property type="entry name" value="SENSOR HISTIDINE KINASE"/>
    <property type="match status" value="1"/>
</dbReference>
<accession>A0A931J3S2</accession>
<evidence type="ECO:0000313" key="7">
    <source>
        <dbReference type="Proteomes" id="UP000613266"/>
    </source>
</evidence>
<dbReference type="Gene3D" id="3.30.450.40">
    <property type="match status" value="1"/>
</dbReference>
<dbReference type="InterPro" id="IPR003018">
    <property type="entry name" value="GAF"/>
</dbReference>
<dbReference type="Pfam" id="PF13492">
    <property type="entry name" value="GAF_3"/>
    <property type="match status" value="1"/>
</dbReference>
<dbReference type="EC" id="2.7.13.3" evidence="2"/>
<dbReference type="Pfam" id="PF02518">
    <property type="entry name" value="HATPase_c"/>
    <property type="match status" value="1"/>
</dbReference>
<evidence type="ECO:0000256" key="3">
    <source>
        <dbReference type="ARBA" id="ARBA00022553"/>
    </source>
</evidence>
<dbReference type="CDD" id="cd00075">
    <property type="entry name" value="HATPase"/>
    <property type="match status" value="1"/>
</dbReference>
<evidence type="ECO:0000256" key="1">
    <source>
        <dbReference type="ARBA" id="ARBA00000085"/>
    </source>
</evidence>
<evidence type="ECO:0000259" key="5">
    <source>
        <dbReference type="PROSITE" id="PS50109"/>
    </source>
</evidence>
<reference evidence="6" key="1">
    <citation type="submission" date="2020-12" db="EMBL/GenBank/DDBJ databases">
        <title>The genome sequence of Inhella sp. 1Y17.</title>
        <authorList>
            <person name="Liu Y."/>
        </authorList>
    </citation>
    <scope>NUCLEOTIDE SEQUENCE</scope>
    <source>
        <strain evidence="6">1Y17</strain>
    </source>
</reference>
<dbReference type="CDD" id="cd00082">
    <property type="entry name" value="HisKA"/>
    <property type="match status" value="1"/>
</dbReference>
<dbReference type="InterPro" id="IPR004358">
    <property type="entry name" value="Sig_transdc_His_kin-like_C"/>
</dbReference>
<dbReference type="InterPro" id="IPR036890">
    <property type="entry name" value="HATPase_C_sf"/>
</dbReference>
<dbReference type="SUPFAM" id="SSF48452">
    <property type="entry name" value="TPR-like"/>
    <property type="match status" value="2"/>
</dbReference>
<evidence type="ECO:0000256" key="4">
    <source>
        <dbReference type="SAM" id="Coils"/>
    </source>
</evidence>
<dbReference type="Gene3D" id="3.30.565.10">
    <property type="entry name" value="Histidine kinase-like ATPase, C-terminal domain"/>
    <property type="match status" value="1"/>
</dbReference>
<dbReference type="SMART" id="SM00065">
    <property type="entry name" value="GAF"/>
    <property type="match status" value="1"/>
</dbReference>
<proteinExistence type="predicted"/>
<protein>
    <recommendedName>
        <fullName evidence="2">histidine kinase</fullName>
        <ecNumber evidence="2">2.7.13.3</ecNumber>
    </recommendedName>
</protein>
<dbReference type="GO" id="GO:0000155">
    <property type="term" value="F:phosphorelay sensor kinase activity"/>
    <property type="evidence" value="ECO:0007669"/>
    <property type="project" value="InterPro"/>
</dbReference>
<dbReference type="Gene3D" id="1.25.40.10">
    <property type="entry name" value="Tetratricopeptide repeat domain"/>
    <property type="match status" value="1"/>
</dbReference>
<dbReference type="PROSITE" id="PS50109">
    <property type="entry name" value="HIS_KIN"/>
    <property type="match status" value="1"/>
</dbReference>
<dbReference type="InterPro" id="IPR036097">
    <property type="entry name" value="HisK_dim/P_sf"/>
</dbReference>
<name>A0A931J3S2_9BURK</name>
<dbReference type="InterPro" id="IPR029016">
    <property type="entry name" value="GAF-like_dom_sf"/>
</dbReference>
<dbReference type="EMBL" id="JAEDAK010000007">
    <property type="protein sequence ID" value="MBH9577660.1"/>
    <property type="molecule type" value="Genomic_DNA"/>
</dbReference>
<dbReference type="InterPro" id="IPR003661">
    <property type="entry name" value="HisK_dim/P_dom"/>
</dbReference>
<evidence type="ECO:0000313" key="6">
    <source>
        <dbReference type="EMBL" id="MBH9577660.1"/>
    </source>
</evidence>
<dbReference type="InterPro" id="IPR005467">
    <property type="entry name" value="His_kinase_dom"/>
</dbReference>
<feature type="domain" description="Histidine kinase" evidence="5">
    <location>
        <begin position="662"/>
        <end position="889"/>
    </location>
</feature>
<keyword evidence="4" id="KW-0175">Coiled coil</keyword>
<sequence length="897" mass="97267">MRPFYAASEREHLARQPGDPLALAWALRQLEPERSAQLFAALPGSLARAWEQLAQAESAACAEDFEPAQALLQAAADAFERLELPLAQAMCGWVQVQLAWARGEEGAVEALLEGLIGRFEELNASEQADLARLELAARCASRDLARCRSLFGQVRPDRSDAVAALLAMVQALMAVHSGDSLRAAQGLLHSYEAALDYGMRYRAVALCALLAHSFAALGDLGGAAEWAQRGLDLAAPGWTLRSAACRYELGAALLRQQQTDAARQVFENLIKDLQLRPLSRAMQQTRWSLGRLEAAQGRWDAARAQFEALLEGAQRARFIDTQAEALEGLSACALAAGQQQRARELLHQGLQLARAGGYGKQEQDLLLQEARIELEAGAPAAALALLEPLRARLQRIPGAEAPVELLRGLALAHEQLGQLAAALQCERQAAERERTELTSACEQRLQVLQTQQELQHTRQENEALRRMGEAAAQRAAAAEHNLHTLEQLAQIGRGLTARLQPAALFPLLERELRGLLPVNVMMLFQRRGEQLELLYGHEDGHALKLAPIPLDDPHALSARCAREDRLLCLEGEQSASRIPGVPATHSLLFAPLRWQGRVVGVLSLQAQARSAYGPPEQQLVLNLAAYLAIALENCRAYEQVSALQHELAERRRQAALGSLVAGVAHELNTPLGNCLLVLSAMQAQLKALLAQVDSLAPKRSLLQSGCADLAHGMDLVERALQRAALLVEDFKGLASQPESEPPEALDPAELCQGLLRSQQGPLKQAGLVVETRLQPAPGLLSRRHALLEVLRALLDNVLVHAAAARLEVRGTIEGGHYRIDWIDNGRGIAVEPPERVFDPFYSTRFGQGGSGLGLSVALHRARVLLGGELQVQSQPGQGCHFLLSLPLAGPDGDQLMS</sequence>
<gene>
    <name evidence="6" type="ORF">I7X39_12185</name>
</gene>
<dbReference type="RefSeq" id="WP_198111424.1">
    <property type="nucleotide sequence ID" value="NZ_JAEDAK010000007.1"/>
</dbReference>
<keyword evidence="3" id="KW-0597">Phosphoprotein</keyword>
<dbReference type="InterPro" id="IPR011990">
    <property type="entry name" value="TPR-like_helical_dom_sf"/>
</dbReference>
<dbReference type="PRINTS" id="PR00344">
    <property type="entry name" value="BCTRLSENSOR"/>
</dbReference>
<organism evidence="6 7">
    <name type="scientific">Inhella proteolytica</name>
    <dbReference type="NCBI Taxonomy" id="2795029"/>
    <lineage>
        <taxon>Bacteria</taxon>
        <taxon>Pseudomonadati</taxon>
        <taxon>Pseudomonadota</taxon>
        <taxon>Betaproteobacteria</taxon>
        <taxon>Burkholderiales</taxon>
        <taxon>Sphaerotilaceae</taxon>
        <taxon>Inhella</taxon>
    </lineage>
</organism>
<dbReference type="SUPFAM" id="SSF47384">
    <property type="entry name" value="Homodimeric domain of signal transducing histidine kinase"/>
    <property type="match status" value="1"/>
</dbReference>
<dbReference type="SUPFAM" id="SSF55874">
    <property type="entry name" value="ATPase domain of HSP90 chaperone/DNA topoisomerase II/histidine kinase"/>
    <property type="match status" value="1"/>
</dbReference>
<evidence type="ECO:0000256" key="2">
    <source>
        <dbReference type="ARBA" id="ARBA00012438"/>
    </source>
</evidence>
<dbReference type="InterPro" id="IPR003594">
    <property type="entry name" value="HATPase_dom"/>
</dbReference>
<dbReference type="PANTHER" id="PTHR43065:SF42">
    <property type="entry name" value="TWO-COMPONENT SENSOR PPRA"/>
    <property type="match status" value="1"/>
</dbReference>
<comment type="caution">
    <text evidence="6">The sequence shown here is derived from an EMBL/GenBank/DDBJ whole genome shotgun (WGS) entry which is preliminary data.</text>
</comment>
<feature type="coiled-coil region" evidence="4">
    <location>
        <begin position="413"/>
        <end position="467"/>
    </location>
</feature>
<dbReference type="SUPFAM" id="SSF55781">
    <property type="entry name" value="GAF domain-like"/>
    <property type="match status" value="1"/>
</dbReference>
<comment type="catalytic activity">
    <reaction evidence="1">
        <text>ATP + protein L-histidine = ADP + protein N-phospho-L-histidine.</text>
        <dbReference type="EC" id="2.7.13.3"/>
    </reaction>
</comment>